<gene>
    <name evidence="2" type="ORF">apy_05030</name>
</gene>
<keyword evidence="1" id="KW-0812">Transmembrane</keyword>
<evidence type="ECO:0000313" key="2">
    <source>
        <dbReference type="EMBL" id="GBF08778.1"/>
    </source>
</evidence>
<sequence length="109" mass="12126">MPLPFIDDSPLAWLQPLILAGVLLLTILLMLRQAGEMKRLEEAASRRREFITILDCGGREVRRPFREGEYVGAEAEGCDGGAGVVKAIVVKPEEEKRERAKGIRGLLRL</sequence>
<evidence type="ECO:0000313" key="3">
    <source>
        <dbReference type="Proteomes" id="UP000291213"/>
    </source>
</evidence>
<dbReference type="RefSeq" id="WP_131159824.1">
    <property type="nucleotide sequence ID" value="NZ_BDMD01000020.1"/>
</dbReference>
<proteinExistence type="predicted"/>
<organism evidence="2 3">
    <name type="scientific">Aeropyrum pernix</name>
    <dbReference type="NCBI Taxonomy" id="56636"/>
    <lineage>
        <taxon>Archaea</taxon>
        <taxon>Thermoproteota</taxon>
        <taxon>Thermoprotei</taxon>
        <taxon>Desulfurococcales</taxon>
        <taxon>Desulfurococcaceae</taxon>
        <taxon>Aeropyrum</taxon>
    </lineage>
</organism>
<reference evidence="2 3" key="1">
    <citation type="submission" date="2017-02" db="EMBL/GenBank/DDBJ databases">
        <title>isolation and characterization of a novel temperate virus Aeropyrum globular virus 1 infecting hyperthermophilic archaeon Aeropyrum.</title>
        <authorList>
            <person name="Yumiya M."/>
            <person name="Yoshida T."/>
            <person name="Sako Y."/>
        </authorList>
    </citation>
    <scope>NUCLEOTIDE SEQUENCE [LARGE SCALE GENOMIC DNA]</scope>
    <source>
        <strain evidence="2 3">YK1-12-2013</strain>
    </source>
</reference>
<dbReference type="EMBL" id="BDMD01000020">
    <property type="protein sequence ID" value="GBF08778.1"/>
    <property type="molecule type" value="Genomic_DNA"/>
</dbReference>
<dbReference type="AlphaFoldDB" id="A0A401H8T1"/>
<feature type="transmembrane region" description="Helical" evidence="1">
    <location>
        <begin position="12"/>
        <end position="31"/>
    </location>
</feature>
<accession>A0A401H8T1</accession>
<protein>
    <submittedName>
        <fullName evidence="2">Uncharacterized protein</fullName>
    </submittedName>
</protein>
<keyword evidence="1" id="KW-0472">Membrane</keyword>
<dbReference type="Proteomes" id="UP000291213">
    <property type="component" value="Unassembled WGS sequence"/>
</dbReference>
<dbReference type="OrthoDB" id="378995at2157"/>
<evidence type="ECO:0000256" key="1">
    <source>
        <dbReference type="SAM" id="Phobius"/>
    </source>
</evidence>
<comment type="caution">
    <text evidence="2">The sequence shown here is derived from an EMBL/GenBank/DDBJ whole genome shotgun (WGS) entry which is preliminary data.</text>
</comment>
<name>A0A401H8T1_AERPX</name>
<keyword evidence="1" id="KW-1133">Transmembrane helix</keyword>